<dbReference type="EMBL" id="LSYV01000289">
    <property type="protein sequence ID" value="KXZ41767.1"/>
    <property type="molecule type" value="Genomic_DNA"/>
</dbReference>
<proteinExistence type="predicted"/>
<evidence type="ECO:0000256" key="1">
    <source>
        <dbReference type="SAM" id="MobiDB-lite"/>
    </source>
</evidence>
<evidence type="ECO:0000313" key="2">
    <source>
        <dbReference type="EMBL" id="KXZ41767.1"/>
    </source>
</evidence>
<sequence>MVSQDGDGDGEPCSLLVLPRHLTEEILLRCGRHAFVAASACLRLRQSLGAALSSRTGAARFLLLTFGDDALPGMYLSGDLLRALLRLGCGAARRDDEGAAALALLRQLTARLGGVRSRSFPPPVCFAMLFSSAAAAGHGSVLHHLAALLAPPQRLAISATAGTGVTVTAAAAADGPTAACAGGKVSPRHWVHPNELGGMLLAIAAREGDARLVVHLLLAGAAAAAHRAAGDAGEGTAGGGGPAGGGAAGGDPRGSWPLLDLSMAGSLALRGGHKAVADCLLAPPPPDRDLAFSRRPSLWAFWALETATAGDELVLAEALGGAGLPSAGALLLATRHGGFGARAGAVAEALGRGALRHGGLEAAILAAAAAAISHGVRHERLRDLLELSEAVGHRFAAQAVCPASFLVPGFGCHADPRVGNLGGGVGELVGAGGAGVFAVLLDSLLQLADFTLLSTLHLIGSSAMTWAFRPKPRSAHDRRGLPQPPPSDSVAALLRFNIEVLTSLALSSLQAACLFWRLCGASIGVICGEVVAAALQLLLQPR</sequence>
<feature type="region of interest" description="Disordered" evidence="1">
    <location>
        <begin position="231"/>
        <end position="251"/>
    </location>
</feature>
<comment type="caution">
    <text evidence="2">The sequence shown here is derived from an EMBL/GenBank/DDBJ whole genome shotgun (WGS) entry which is preliminary data.</text>
</comment>
<keyword evidence="3" id="KW-1185">Reference proteome</keyword>
<protein>
    <submittedName>
        <fullName evidence="2">Uncharacterized protein</fullName>
    </submittedName>
</protein>
<name>A0A150FW02_GONPE</name>
<reference evidence="3" key="1">
    <citation type="journal article" date="2016" name="Nat. Commun.">
        <title>The Gonium pectorale genome demonstrates co-option of cell cycle regulation during the evolution of multicellularity.</title>
        <authorList>
            <person name="Hanschen E.R."/>
            <person name="Marriage T.N."/>
            <person name="Ferris P.J."/>
            <person name="Hamaji T."/>
            <person name="Toyoda A."/>
            <person name="Fujiyama A."/>
            <person name="Neme R."/>
            <person name="Noguchi H."/>
            <person name="Minakuchi Y."/>
            <person name="Suzuki M."/>
            <person name="Kawai-Toyooka H."/>
            <person name="Smith D.R."/>
            <person name="Sparks H."/>
            <person name="Anderson J."/>
            <person name="Bakaric R."/>
            <person name="Luria V."/>
            <person name="Karger A."/>
            <person name="Kirschner M.W."/>
            <person name="Durand P.M."/>
            <person name="Michod R.E."/>
            <person name="Nozaki H."/>
            <person name="Olson B.J."/>
        </authorList>
    </citation>
    <scope>NUCLEOTIDE SEQUENCE [LARGE SCALE GENOMIC DNA]</scope>
    <source>
        <strain evidence="3">NIES-2863</strain>
    </source>
</reference>
<accession>A0A150FW02</accession>
<feature type="compositionally biased region" description="Gly residues" evidence="1">
    <location>
        <begin position="232"/>
        <end position="251"/>
    </location>
</feature>
<evidence type="ECO:0000313" key="3">
    <source>
        <dbReference type="Proteomes" id="UP000075714"/>
    </source>
</evidence>
<dbReference type="Proteomes" id="UP000075714">
    <property type="component" value="Unassembled WGS sequence"/>
</dbReference>
<organism evidence="2 3">
    <name type="scientific">Gonium pectorale</name>
    <name type="common">Green alga</name>
    <dbReference type="NCBI Taxonomy" id="33097"/>
    <lineage>
        <taxon>Eukaryota</taxon>
        <taxon>Viridiplantae</taxon>
        <taxon>Chlorophyta</taxon>
        <taxon>core chlorophytes</taxon>
        <taxon>Chlorophyceae</taxon>
        <taxon>CS clade</taxon>
        <taxon>Chlamydomonadales</taxon>
        <taxon>Volvocaceae</taxon>
        <taxon>Gonium</taxon>
    </lineage>
</organism>
<gene>
    <name evidence="2" type="ORF">GPECTOR_290g777</name>
</gene>
<dbReference type="AlphaFoldDB" id="A0A150FW02"/>